<dbReference type="Gene3D" id="1.10.132.60">
    <property type="entry name" value="DNA polymerase family B, C-terminal domain"/>
    <property type="match status" value="1"/>
</dbReference>
<feature type="domain" description="DNA-directed DNA polymerase family B multifunctional" evidence="6">
    <location>
        <begin position="15"/>
        <end position="132"/>
    </location>
</feature>
<evidence type="ECO:0000259" key="7">
    <source>
        <dbReference type="Pfam" id="PF14260"/>
    </source>
</evidence>
<dbReference type="InterPro" id="IPR042087">
    <property type="entry name" value="DNA_pol_B_thumb"/>
</dbReference>
<keyword evidence="2" id="KW-0808">Transferase</keyword>
<feature type="domain" description="C4-type zinc-finger of DNA polymerase delta" evidence="7">
    <location>
        <begin position="175"/>
        <end position="241"/>
    </location>
</feature>
<dbReference type="EMBL" id="VTPC01091068">
    <property type="protein sequence ID" value="KAF2879812.1"/>
    <property type="molecule type" value="Genomic_DNA"/>
</dbReference>
<dbReference type="GO" id="GO:0000166">
    <property type="term" value="F:nucleotide binding"/>
    <property type="evidence" value="ECO:0007669"/>
    <property type="project" value="InterPro"/>
</dbReference>
<dbReference type="OrthoDB" id="2414538at2759"/>
<organism evidence="8 9">
    <name type="scientific">Ignelater luminosus</name>
    <name type="common">Cucubano</name>
    <name type="synonym">Pyrophorus luminosus</name>
    <dbReference type="NCBI Taxonomy" id="2038154"/>
    <lineage>
        <taxon>Eukaryota</taxon>
        <taxon>Metazoa</taxon>
        <taxon>Ecdysozoa</taxon>
        <taxon>Arthropoda</taxon>
        <taxon>Hexapoda</taxon>
        <taxon>Insecta</taxon>
        <taxon>Pterygota</taxon>
        <taxon>Neoptera</taxon>
        <taxon>Endopterygota</taxon>
        <taxon>Coleoptera</taxon>
        <taxon>Polyphaga</taxon>
        <taxon>Elateriformia</taxon>
        <taxon>Elateroidea</taxon>
        <taxon>Elateridae</taxon>
        <taxon>Agrypninae</taxon>
        <taxon>Pyrophorini</taxon>
        <taxon>Ignelater</taxon>
    </lineage>
</organism>
<dbReference type="GO" id="GO:0042276">
    <property type="term" value="P:error-prone translesion synthesis"/>
    <property type="evidence" value="ECO:0007669"/>
    <property type="project" value="TreeGrafter"/>
</dbReference>
<accession>A0A8K0C6N4</accession>
<dbReference type="InterPro" id="IPR030559">
    <property type="entry name" value="PolZ_Rev3"/>
</dbReference>
<evidence type="ECO:0000256" key="1">
    <source>
        <dbReference type="ARBA" id="ARBA00012417"/>
    </source>
</evidence>
<evidence type="ECO:0000259" key="6">
    <source>
        <dbReference type="Pfam" id="PF00136"/>
    </source>
</evidence>
<dbReference type="Proteomes" id="UP000801492">
    <property type="component" value="Unassembled WGS sequence"/>
</dbReference>
<keyword evidence="3" id="KW-0548">Nucleotidyltransferase</keyword>
<proteinExistence type="predicted"/>
<comment type="caution">
    <text evidence="8">The sequence shown here is derived from an EMBL/GenBank/DDBJ whole genome shotgun (WGS) entry which is preliminary data.</text>
</comment>
<dbReference type="GO" id="GO:0000724">
    <property type="term" value="P:double-strand break repair via homologous recombination"/>
    <property type="evidence" value="ECO:0007669"/>
    <property type="project" value="TreeGrafter"/>
</dbReference>
<dbReference type="GO" id="GO:0016035">
    <property type="term" value="C:zeta DNA polymerase complex"/>
    <property type="evidence" value="ECO:0007669"/>
    <property type="project" value="InterPro"/>
</dbReference>
<dbReference type="Pfam" id="PF00136">
    <property type="entry name" value="DNA_pol_B"/>
    <property type="match status" value="1"/>
</dbReference>
<sequence>MLEKSLKILFDTSDVSLVRKYVLRQFTKLLSGRISLQDLTFAKEYRGASNYRPGACVPVLELTRKWLTVDKRSEPRHGERVPYVIVNGPPGLPLIKLVRSPRELLSDSSLFPNVTYYITRAIIPPLNRCFTLIGADLNVWFNNMPRKQIHFLNNVTPDSTNKKGAISHYFATTNCVACNKKSQQGLCAECSNSPQETVTVLQNKIRLWERSFHEISRICDSCAGHPTNMQCISLDCPVLYHLAKANKDLQQITYVKQVTSTALNIEL</sequence>
<dbReference type="InterPro" id="IPR043502">
    <property type="entry name" value="DNA/RNA_pol_sf"/>
</dbReference>
<dbReference type="Pfam" id="PF14260">
    <property type="entry name" value="zf-C4pol"/>
    <property type="match status" value="1"/>
</dbReference>
<keyword evidence="9" id="KW-1185">Reference proteome</keyword>
<dbReference type="AlphaFoldDB" id="A0A8K0C6N4"/>
<dbReference type="PANTHER" id="PTHR45812">
    <property type="entry name" value="DNA POLYMERASE ZETA CATALYTIC SUBUNIT"/>
    <property type="match status" value="1"/>
</dbReference>
<gene>
    <name evidence="8" type="ORF">ILUMI_26339</name>
</gene>
<protein>
    <recommendedName>
        <fullName evidence="1">DNA-directed DNA polymerase</fullName>
        <ecNumber evidence="1">2.7.7.7</ecNumber>
    </recommendedName>
</protein>
<dbReference type="FunFam" id="1.10.132.60:FF:000005">
    <property type="entry name" value="Putative DNA polymerase zeta catalytic subunit"/>
    <property type="match status" value="1"/>
</dbReference>
<reference evidence="8" key="1">
    <citation type="submission" date="2019-08" db="EMBL/GenBank/DDBJ databases">
        <title>The genome of the North American firefly Photinus pyralis.</title>
        <authorList>
            <consortium name="Photinus pyralis genome working group"/>
            <person name="Fallon T.R."/>
            <person name="Sander Lower S.E."/>
            <person name="Weng J.-K."/>
        </authorList>
    </citation>
    <scope>NUCLEOTIDE SEQUENCE</scope>
    <source>
        <strain evidence="8">TRF0915ILg1</strain>
        <tissue evidence="8">Whole body</tissue>
    </source>
</reference>
<comment type="catalytic activity">
    <reaction evidence="5">
        <text>DNA(n) + a 2'-deoxyribonucleoside 5'-triphosphate = DNA(n+1) + diphosphate</text>
        <dbReference type="Rhea" id="RHEA:22508"/>
        <dbReference type="Rhea" id="RHEA-COMP:17339"/>
        <dbReference type="Rhea" id="RHEA-COMP:17340"/>
        <dbReference type="ChEBI" id="CHEBI:33019"/>
        <dbReference type="ChEBI" id="CHEBI:61560"/>
        <dbReference type="ChEBI" id="CHEBI:173112"/>
        <dbReference type="EC" id="2.7.7.7"/>
    </reaction>
</comment>
<dbReference type="EC" id="2.7.7.7" evidence="1"/>
<evidence type="ECO:0000256" key="3">
    <source>
        <dbReference type="ARBA" id="ARBA00022695"/>
    </source>
</evidence>
<evidence type="ECO:0000256" key="4">
    <source>
        <dbReference type="ARBA" id="ARBA00022932"/>
    </source>
</evidence>
<keyword evidence="4" id="KW-0239">DNA-directed DNA polymerase</keyword>
<evidence type="ECO:0000313" key="9">
    <source>
        <dbReference type="Proteomes" id="UP000801492"/>
    </source>
</evidence>
<evidence type="ECO:0000256" key="5">
    <source>
        <dbReference type="ARBA" id="ARBA00049244"/>
    </source>
</evidence>
<dbReference type="GO" id="GO:0005634">
    <property type="term" value="C:nucleus"/>
    <property type="evidence" value="ECO:0007669"/>
    <property type="project" value="TreeGrafter"/>
</dbReference>
<evidence type="ECO:0000256" key="2">
    <source>
        <dbReference type="ARBA" id="ARBA00022679"/>
    </source>
</evidence>
<dbReference type="SUPFAM" id="SSF56672">
    <property type="entry name" value="DNA/RNA polymerases"/>
    <property type="match status" value="1"/>
</dbReference>
<name>A0A8K0C6N4_IGNLU</name>
<dbReference type="GO" id="GO:0003677">
    <property type="term" value="F:DNA binding"/>
    <property type="evidence" value="ECO:0007669"/>
    <property type="project" value="InterPro"/>
</dbReference>
<evidence type="ECO:0000313" key="8">
    <source>
        <dbReference type="EMBL" id="KAF2879812.1"/>
    </source>
</evidence>
<dbReference type="PANTHER" id="PTHR45812:SF1">
    <property type="entry name" value="DNA POLYMERASE ZETA CATALYTIC SUBUNIT"/>
    <property type="match status" value="1"/>
</dbReference>
<dbReference type="GO" id="GO:0003887">
    <property type="term" value="F:DNA-directed DNA polymerase activity"/>
    <property type="evidence" value="ECO:0007669"/>
    <property type="project" value="UniProtKB-KW"/>
</dbReference>
<dbReference type="InterPro" id="IPR025687">
    <property type="entry name" value="Znf-C4pol"/>
</dbReference>
<dbReference type="InterPro" id="IPR006134">
    <property type="entry name" value="DNA-dir_DNA_pol_B_multi_dom"/>
</dbReference>